<dbReference type="InterPro" id="IPR050471">
    <property type="entry name" value="AB_hydrolase"/>
</dbReference>
<reference evidence="2 3" key="1">
    <citation type="submission" date="2021-01" db="EMBL/GenBank/DDBJ databases">
        <title>Actinoplanes sp. nov. LDG1-06 isolated from lichen.</title>
        <authorList>
            <person name="Saeng-In P."/>
            <person name="Phongsopitanun W."/>
            <person name="Kanchanasin P."/>
            <person name="Yuki M."/>
            <person name="Kudo T."/>
            <person name="Ohkuma M."/>
            <person name="Tanasupawat S."/>
        </authorList>
    </citation>
    <scope>NUCLEOTIDE SEQUENCE [LARGE SCALE GENOMIC DNA]</scope>
    <source>
        <strain evidence="2 3">LDG1-06</strain>
    </source>
</reference>
<evidence type="ECO:0000313" key="2">
    <source>
        <dbReference type="EMBL" id="MBM2622710.1"/>
    </source>
</evidence>
<dbReference type="GO" id="GO:0016787">
    <property type="term" value="F:hydrolase activity"/>
    <property type="evidence" value="ECO:0007669"/>
    <property type="project" value="UniProtKB-KW"/>
</dbReference>
<sequence>MPDVRANGIDVRYETVGNPDDPALLLVMGLGAQLVDWPADFCAALADRGFHVVLFDNRDAGLSTALDELGAPDLAAIMGGDPATVPYLLADMAADAAGLLKELGITRAHVVGASMGGMIAQQLTVDHPGLVASLCSIMSTTGDRTVGHPTPEAMAALMRPPASTREEILAGAIASSRVIGSPAYPASEEWLQQRAAAKFDRSFRPRGTQRQYAAIIASPDRTAALRSVEAPTVVIHGEADPLINVSGGRATAAAVPGAELLVIPGMGHDLPQVLWPQIIDAIVTNTTRA</sequence>
<keyword evidence="2" id="KW-0378">Hydrolase</keyword>
<dbReference type="EMBL" id="JAENHP010000028">
    <property type="protein sequence ID" value="MBM2622710.1"/>
    <property type="molecule type" value="Genomic_DNA"/>
</dbReference>
<proteinExistence type="predicted"/>
<feature type="domain" description="AB hydrolase-1" evidence="1">
    <location>
        <begin position="22"/>
        <end position="269"/>
    </location>
</feature>
<evidence type="ECO:0000313" key="3">
    <source>
        <dbReference type="Proteomes" id="UP000632138"/>
    </source>
</evidence>
<dbReference type="PANTHER" id="PTHR43433:SF5">
    <property type="entry name" value="AB HYDROLASE-1 DOMAIN-CONTAINING PROTEIN"/>
    <property type="match status" value="1"/>
</dbReference>
<protein>
    <submittedName>
        <fullName evidence="2">Alpha/beta hydrolase</fullName>
    </submittedName>
</protein>
<dbReference type="InterPro" id="IPR029058">
    <property type="entry name" value="AB_hydrolase_fold"/>
</dbReference>
<keyword evidence="3" id="KW-1185">Reference proteome</keyword>
<dbReference type="InterPro" id="IPR000073">
    <property type="entry name" value="AB_hydrolase_1"/>
</dbReference>
<dbReference type="Pfam" id="PF00561">
    <property type="entry name" value="Abhydrolase_1"/>
    <property type="match status" value="1"/>
</dbReference>
<name>A0ABS2AS55_9ACTN</name>
<accession>A0ABS2AS55</accession>
<comment type="caution">
    <text evidence="2">The sequence shown here is derived from an EMBL/GenBank/DDBJ whole genome shotgun (WGS) entry which is preliminary data.</text>
</comment>
<dbReference type="RefSeq" id="WP_203383068.1">
    <property type="nucleotide sequence ID" value="NZ_JAENHP010000028.1"/>
</dbReference>
<organism evidence="2 3">
    <name type="scientific">Paractinoplanes ovalisporus</name>
    <dbReference type="NCBI Taxonomy" id="2810368"/>
    <lineage>
        <taxon>Bacteria</taxon>
        <taxon>Bacillati</taxon>
        <taxon>Actinomycetota</taxon>
        <taxon>Actinomycetes</taxon>
        <taxon>Micromonosporales</taxon>
        <taxon>Micromonosporaceae</taxon>
        <taxon>Paractinoplanes</taxon>
    </lineage>
</organism>
<evidence type="ECO:0000259" key="1">
    <source>
        <dbReference type="Pfam" id="PF00561"/>
    </source>
</evidence>
<dbReference type="Gene3D" id="3.40.50.1820">
    <property type="entry name" value="alpha/beta hydrolase"/>
    <property type="match status" value="1"/>
</dbReference>
<dbReference type="Proteomes" id="UP000632138">
    <property type="component" value="Unassembled WGS sequence"/>
</dbReference>
<dbReference type="PANTHER" id="PTHR43433">
    <property type="entry name" value="HYDROLASE, ALPHA/BETA FOLD FAMILY PROTEIN"/>
    <property type="match status" value="1"/>
</dbReference>
<gene>
    <name evidence="2" type="ORF">JIG36_45145</name>
</gene>
<dbReference type="SUPFAM" id="SSF53474">
    <property type="entry name" value="alpha/beta-Hydrolases"/>
    <property type="match status" value="1"/>
</dbReference>